<keyword evidence="4" id="KW-1185">Reference proteome</keyword>
<sequence length="640" mass="69334">MVKRGAAAVFAAGALVAVAPPPAWAEPGPDQLYVAPWGEDAGPGTAGKPFATLQRAQRAVRERTSRMKADLVVNLRAGTYTLDAPLRMTEEAGDSGSGGHRVIYQAAGYGTGHQEPVAVSGGRKITNWRPDPGLKGVWRAEVGSLDTRQLYVDGRRATRTTVRKRLPGDFKATRTGYETDSTVPQTWKSPRDIEVLYEYGYAEGRCGIAGITGDAKHSTITMDEPCWSLAKELYGAEAMAEVSGVENSPTFLREPGGWYLDRSRPGHHALLYMPRENQDMRRADVVAPVLESLVNGAGSPGRPLHDIGFRGLTFAHATWLAPSEPAGFASAWSMYMRPDGLRTVPGNLAFHTAERIRFEGNRFVHLGGQALEISDNSSHNVVDGNVITDVSDGGVLLGVVPPAEKGVNRGNRITNNWIHHIGVDYRASSGIWDTATSETTLAHNQVDHVPYSGILSGPSDDLRGIMHRNRILNNRIFQTNLALPDGGGIYLRGEQGTSFADGAVISGNAVNDSKHPEWNVGIYTDDSTNYVTVNRNATFDYAAAIGGCSEVWGDRPVQNVRYVGNFWDDAVPSWVARRTFPGAWPTAEQECGDPNDLTFTDNTLLNPKNPAQACAANTACTAILNNAGPLPPYRRTMNFR</sequence>
<dbReference type="InterPro" id="IPR039448">
    <property type="entry name" value="Beta_helix"/>
</dbReference>
<dbReference type="Gene3D" id="2.160.20.10">
    <property type="entry name" value="Single-stranded right-handed beta-helix, Pectin lyase-like"/>
    <property type="match status" value="2"/>
</dbReference>
<dbReference type="InterPro" id="IPR011050">
    <property type="entry name" value="Pectin_lyase_fold/virulence"/>
</dbReference>
<dbReference type="InterPro" id="IPR012334">
    <property type="entry name" value="Pectin_lyas_fold"/>
</dbReference>
<accession>A0A7K1KVX4</accession>
<evidence type="ECO:0000256" key="1">
    <source>
        <dbReference type="SAM" id="SignalP"/>
    </source>
</evidence>
<comment type="caution">
    <text evidence="3">The sequence shown here is derived from an EMBL/GenBank/DDBJ whole genome shotgun (WGS) entry which is preliminary data.</text>
</comment>
<feature type="signal peptide" evidence="1">
    <location>
        <begin position="1"/>
        <end position="25"/>
    </location>
</feature>
<dbReference type="AlphaFoldDB" id="A0A7K1KVX4"/>
<feature type="domain" description="Right handed beta helix" evidence="2">
    <location>
        <begin position="354"/>
        <end position="536"/>
    </location>
</feature>
<dbReference type="SUPFAM" id="SSF51126">
    <property type="entry name" value="Pectin lyase-like"/>
    <property type="match status" value="1"/>
</dbReference>
<dbReference type="RefSeq" id="WP_156215052.1">
    <property type="nucleotide sequence ID" value="NZ_WOFH01000002.1"/>
</dbReference>
<dbReference type="SMART" id="SM00710">
    <property type="entry name" value="PbH1"/>
    <property type="match status" value="6"/>
</dbReference>
<dbReference type="InterPro" id="IPR006626">
    <property type="entry name" value="PbH1"/>
</dbReference>
<dbReference type="PANTHER" id="PTHR36453:SF1">
    <property type="entry name" value="RIGHT HANDED BETA HELIX DOMAIN-CONTAINING PROTEIN"/>
    <property type="match status" value="1"/>
</dbReference>
<gene>
    <name evidence="3" type="ORF">GNZ18_05765</name>
</gene>
<dbReference type="Proteomes" id="UP000432015">
    <property type="component" value="Unassembled WGS sequence"/>
</dbReference>
<name>A0A7K1KVX4_9ACTN</name>
<feature type="chain" id="PRO_5029836974" evidence="1">
    <location>
        <begin position="26"/>
        <end position="640"/>
    </location>
</feature>
<evidence type="ECO:0000313" key="4">
    <source>
        <dbReference type="Proteomes" id="UP000432015"/>
    </source>
</evidence>
<dbReference type="PANTHER" id="PTHR36453">
    <property type="entry name" value="SECRETED PROTEIN-RELATED"/>
    <property type="match status" value="1"/>
</dbReference>
<dbReference type="EMBL" id="WOFH01000002">
    <property type="protein sequence ID" value="MUN36106.1"/>
    <property type="molecule type" value="Genomic_DNA"/>
</dbReference>
<organism evidence="3 4">
    <name type="scientific">Actinomadura litoris</name>
    <dbReference type="NCBI Taxonomy" id="2678616"/>
    <lineage>
        <taxon>Bacteria</taxon>
        <taxon>Bacillati</taxon>
        <taxon>Actinomycetota</taxon>
        <taxon>Actinomycetes</taxon>
        <taxon>Streptosporangiales</taxon>
        <taxon>Thermomonosporaceae</taxon>
        <taxon>Actinomadura</taxon>
    </lineage>
</organism>
<evidence type="ECO:0000313" key="3">
    <source>
        <dbReference type="EMBL" id="MUN36106.1"/>
    </source>
</evidence>
<protein>
    <submittedName>
        <fullName evidence="3">Right-handed parallel beta-helix repeat-containing protein</fullName>
    </submittedName>
</protein>
<dbReference type="Pfam" id="PF13229">
    <property type="entry name" value="Beta_helix"/>
    <property type="match status" value="1"/>
</dbReference>
<keyword evidence="1" id="KW-0732">Signal</keyword>
<reference evidence="3 4" key="1">
    <citation type="submission" date="2019-11" db="EMBL/GenBank/DDBJ databases">
        <authorList>
            <person name="Cao P."/>
        </authorList>
    </citation>
    <scope>NUCLEOTIDE SEQUENCE [LARGE SCALE GENOMIC DNA]</scope>
    <source>
        <strain evidence="3 4">NEAU-AAG5</strain>
    </source>
</reference>
<evidence type="ECO:0000259" key="2">
    <source>
        <dbReference type="Pfam" id="PF13229"/>
    </source>
</evidence>
<proteinExistence type="predicted"/>